<keyword evidence="3" id="KW-1185">Reference proteome</keyword>
<evidence type="ECO:0000313" key="3">
    <source>
        <dbReference type="Proteomes" id="UP000050761"/>
    </source>
</evidence>
<organism evidence="2">
    <name type="scientific">Heligmosomoides polygyrus</name>
    <name type="common">Parasitic roundworm</name>
    <dbReference type="NCBI Taxonomy" id="6339"/>
    <lineage>
        <taxon>Eukaryota</taxon>
        <taxon>Metazoa</taxon>
        <taxon>Ecdysozoa</taxon>
        <taxon>Nematoda</taxon>
        <taxon>Chromadorea</taxon>
        <taxon>Rhabditida</taxon>
        <taxon>Rhabditina</taxon>
        <taxon>Rhabditomorpha</taxon>
        <taxon>Strongyloidea</taxon>
        <taxon>Heligmosomidae</taxon>
        <taxon>Heligmosomoides</taxon>
    </lineage>
</organism>
<evidence type="ECO:0000259" key="1">
    <source>
        <dbReference type="Pfam" id="PF00188"/>
    </source>
</evidence>
<dbReference type="OrthoDB" id="418748at2759"/>
<dbReference type="Pfam" id="PF00188">
    <property type="entry name" value="CAP"/>
    <property type="match status" value="1"/>
</dbReference>
<evidence type="ECO:0000313" key="2">
    <source>
        <dbReference type="EMBL" id="VDO77090.1"/>
    </source>
</evidence>
<feature type="domain" description="SCP" evidence="1">
    <location>
        <begin position="40"/>
        <end position="128"/>
    </location>
</feature>
<dbReference type="Gene3D" id="3.40.33.10">
    <property type="entry name" value="CAP"/>
    <property type="match status" value="1"/>
</dbReference>
<dbReference type="Proteomes" id="UP000050761">
    <property type="component" value="Unassembled WGS sequence"/>
</dbReference>
<gene>
    <name evidence="2" type="ORF">HPBE_LOCUS8613</name>
</gene>
<sequence>MDDITEFVIDNDAIDKVFYEGQLGLRVIVASGARINGKEYGPASNMYKLEGSQFLKAIAKSVLSDRIVSLPSSFGRIDYESKVPSGADISDEAKKALQTWTQSTNSFNQILYAKATQVGCAYKLFEERGDGLTTIKMACLYDRKLKQVERCGAARIKWWRMRKKEAAVISRVRLPTVTTVDETWKKTTDAIRQAARSEAWTTEGRQAGLVVDR</sequence>
<proteinExistence type="predicted"/>
<dbReference type="InterPro" id="IPR014044">
    <property type="entry name" value="CAP_dom"/>
</dbReference>
<reference evidence="4" key="2">
    <citation type="submission" date="2019-09" db="UniProtKB">
        <authorList>
            <consortium name="WormBaseParasite"/>
        </authorList>
    </citation>
    <scope>IDENTIFICATION</scope>
</reference>
<evidence type="ECO:0000313" key="4">
    <source>
        <dbReference type="WBParaSite" id="HPBE_0000861201-mRNA-1"/>
    </source>
</evidence>
<accession>A0A3P7XQN6</accession>
<dbReference type="EMBL" id="UZAH01026205">
    <property type="protein sequence ID" value="VDO77090.1"/>
    <property type="molecule type" value="Genomic_DNA"/>
</dbReference>
<dbReference type="AlphaFoldDB" id="A0A3P7XQN6"/>
<dbReference type="WBParaSite" id="HPBE_0000861201-mRNA-1">
    <property type="protein sequence ID" value="HPBE_0000861201-mRNA-1"/>
    <property type="gene ID" value="HPBE_0000861201"/>
</dbReference>
<dbReference type="SUPFAM" id="SSF55797">
    <property type="entry name" value="PR-1-like"/>
    <property type="match status" value="1"/>
</dbReference>
<dbReference type="InterPro" id="IPR035940">
    <property type="entry name" value="CAP_sf"/>
</dbReference>
<protein>
    <submittedName>
        <fullName evidence="4">SCP domain-containing protein</fullName>
    </submittedName>
</protein>
<reference evidence="2 3" key="1">
    <citation type="submission" date="2018-11" db="EMBL/GenBank/DDBJ databases">
        <authorList>
            <consortium name="Pathogen Informatics"/>
        </authorList>
    </citation>
    <scope>NUCLEOTIDE SEQUENCE [LARGE SCALE GENOMIC DNA]</scope>
</reference>
<name>A0A3P7XQN6_HELPZ</name>